<organism evidence="1 2">
    <name type="scientific">Phanerochaete sordida</name>
    <dbReference type="NCBI Taxonomy" id="48140"/>
    <lineage>
        <taxon>Eukaryota</taxon>
        <taxon>Fungi</taxon>
        <taxon>Dikarya</taxon>
        <taxon>Basidiomycota</taxon>
        <taxon>Agaricomycotina</taxon>
        <taxon>Agaricomycetes</taxon>
        <taxon>Polyporales</taxon>
        <taxon>Phanerochaetaceae</taxon>
        <taxon>Phanerochaete</taxon>
    </lineage>
</organism>
<evidence type="ECO:0000313" key="1">
    <source>
        <dbReference type="EMBL" id="GJE96973.1"/>
    </source>
</evidence>
<comment type="caution">
    <text evidence="1">The sequence shown here is derived from an EMBL/GenBank/DDBJ whole genome shotgun (WGS) entry which is preliminary data.</text>
</comment>
<protein>
    <submittedName>
        <fullName evidence="1">Uncharacterized protein</fullName>
    </submittedName>
</protein>
<accession>A0A9P3LJ72</accession>
<dbReference type="EMBL" id="BPQB01000066">
    <property type="protein sequence ID" value="GJE96973.1"/>
    <property type="molecule type" value="Genomic_DNA"/>
</dbReference>
<keyword evidence="2" id="KW-1185">Reference proteome</keyword>
<name>A0A9P3LJ72_9APHY</name>
<dbReference type="AlphaFoldDB" id="A0A9P3LJ72"/>
<dbReference type="Proteomes" id="UP000703269">
    <property type="component" value="Unassembled WGS sequence"/>
</dbReference>
<gene>
    <name evidence="1" type="ORF">PsYK624_131830</name>
</gene>
<proteinExistence type="predicted"/>
<evidence type="ECO:0000313" key="2">
    <source>
        <dbReference type="Proteomes" id="UP000703269"/>
    </source>
</evidence>
<reference evidence="1 2" key="1">
    <citation type="submission" date="2021-08" db="EMBL/GenBank/DDBJ databases">
        <title>Draft Genome Sequence of Phanerochaete sordida strain YK-624.</title>
        <authorList>
            <person name="Mori T."/>
            <person name="Dohra H."/>
            <person name="Suzuki T."/>
            <person name="Kawagishi H."/>
            <person name="Hirai H."/>
        </authorList>
    </citation>
    <scope>NUCLEOTIDE SEQUENCE [LARGE SCALE GENOMIC DNA]</scope>
    <source>
        <strain evidence="1 2">YK-624</strain>
    </source>
</reference>
<sequence length="99" mass="10983">MPNDHGLVFSPESLEMIVKVPLQAPIHIRQVALDHLFPVLSLELDRAGIGILTICPRERIDFIGVIRSTFKMHADSATFIREDISYLHGIMAGSMPSST</sequence>